<dbReference type="Gene3D" id="2.60.120.260">
    <property type="entry name" value="Galactose-binding domain-like"/>
    <property type="match status" value="2"/>
</dbReference>
<evidence type="ECO:0000313" key="2">
    <source>
        <dbReference type="Proteomes" id="UP001527090"/>
    </source>
</evidence>
<accession>A0ABT4EFS5</accession>
<sequence>MSLSLNNNLQTLKVGDYFWCNSYTTDVRFDSIADEITVPDGNNHYKNEIKYRWVLNNLAVKTDYEVETKQINKDWTAAANGYFRFIVVDIKNNGDIICIADRNISYRTPWINYDARGDKGGLMQVGTSYYEHETILYENMCVGGTPIWSSCLNGNIDQYGGQKAFGETAVKGTYWATGLCFGDANFDKEWIGYQFKDPVSIQRVNIVFENRYWTEVYNLKKLYLEYSDDGNDWGLAKELDIKIGTNAANIWHVLNFNHEHPYKHQFWRMRFGLANTNLTKDPLKLNYLEMCEIATRKTNDKLKDFNPIITSITSNAKKDEGFIEYNEWDKYINSDLNGVMDKIGDNSVWNLKYPSFTNTPAHGASVGVVIRGGGNGDASAFAVVDAKKRYENDVTTGVGFRPKLILKPKNKRGEKRYFFNASGQYKTYDLGSEQVLEPTGLIDEFIDDGSTMASTQHQIKVTASNGTNVWKLFNNNSDSWVSSDGETGVEITIDLGEGTDKTVGGYVMKYNFGENTLPAANATVKQDIYSSPRDWDVYGSLKGDDWTLIEKRRGVYWKQNEGKTFTLGKDVKFRLFKFVFISNNSDIKNVAIQYLNLHPTKYKKVNPFWKPLSTTIPSQKIIKSEGISDVSILDRKNKINKMDATFSNNLGSGSIYKLELDFSTLQKMYKLNLQ</sequence>
<name>A0ABT4EFS5_PAEAL</name>
<organism evidence="1 2">
    <name type="scientific">Paenibacillus alvei</name>
    <name type="common">Bacillus alvei</name>
    <dbReference type="NCBI Taxonomy" id="44250"/>
    <lineage>
        <taxon>Bacteria</taxon>
        <taxon>Bacillati</taxon>
        <taxon>Bacillota</taxon>
        <taxon>Bacilli</taxon>
        <taxon>Bacillales</taxon>
        <taxon>Paenibacillaceae</taxon>
        <taxon>Paenibacillus</taxon>
    </lineage>
</organism>
<comment type="caution">
    <text evidence="1">The sequence shown here is derived from an EMBL/GenBank/DDBJ whole genome shotgun (WGS) entry which is preliminary data.</text>
</comment>
<dbReference type="InterPro" id="IPR008979">
    <property type="entry name" value="Galactose-bd-like_sf"/>
</dbReference>
<proteinExistence type="predicted"/>
<keyword evidence="2" id="KW-1185">Reference proteome</keyword>
<dbReference type="EMBL" id="JAMDLY010000019">
    <property type="protein sequence ID" value="MCY9532527.1"/>
    <property type="molecule type" value="Genomic_DNA"/>
</dbReference>
<evidence type="ECO:0000313" key="1">
    <source>
        <dbReference type="EMBL" id="MCY9532527.1"/>
    </source>
</evidence>
<dbReference type="SUPFAM" id="SSF49785">
    <property type="entry name" value="Galactose-binding domain-like"/>
    <property type="match status" value="2"/>
</dbReference>
<protein>
    <submittedName>
        <fullName evidence="1">Discoidin domain-containing protein</fullName>
    </submittedName>
</protein>
<dbReference type="Proteomes" id="UP001527090">
    <property type="component" value="Unassembled WGS sequence"/>
</dbReference>
<dbReference type="RefSeq" id="WP_268632877.1">
    <property type="nucleotide sequence ID" value="NZ_JAMDLY010000019.1"/>
</dbReference>
<gene>
    <name evidence="1" type="ORF">M5X04_24800</name>
</gene>
<reference evidence="1 2" key="1">
    <citation type="submission" date="2022-05" db="EMBL/GenBank/DDBJ databases">
        <title>Genome Sequencing of Bee-Associated Microbes.</title>
        <authorList>
            <person name="Dunlap C."/>
        </authorList>
    </citation>
    <scope>NUCLEOTIDE SEQUENCE [LARGE SCALE GENOMIC DNA]</scope>
    <source>
        <strain evidence="1 2">NRRL NRS-750</strain>
    </source>
</reference>